<dbReference type="PANTHER" id="PTHR37955:SF1">
    <property type="entry name" value="DEP DOMAIN-CONTAINING PROTEIN"/>
    <property type="match status" value="1"/>
</dbReference>
<evidence type="ECO:0000256" key="2">
    <source>
        <dbReference type="ARBA" id="ARBA00022692"/>
    </source>
</evidence>
<gene>
    <name evidence="6" type="ORF">NHU_01903</name>
</gene>
<evidence type="ECO:0000313" key="6">
    <source>
        <dbReference type="EMBL" id="BAQ69058.1"/>
    </source>
</evidence>
<protein>
    <submittedName>
        <fullName evidence="6">Possible tellurite resistance protein</fullName>
    </submittedName>
</protein>
<feature type="transmembrane region" description="Helical" evidence="5">
    <location>
        <begin position="202"/>
        <end position="221"/>
    </location>
</feature>
<feature type="transmembrane region" description="Helical" evidence="5">
    <location>
        <begin position="227"/>
        <end position="247"/>
    </location>
</feature>
<dbReference type="GO" id="GO:0005886">
    <property type="term" value="C:plasma membrane"/>
    <property type="evidence" value="ECO:0007669"/>
    <property type="project" value="TreeGrafter"/>
</dbReference>
<dbReference type="PANTHER" id="PTHR37955">
    <property type="entry name" value="TELLURITE RESISTANCE PROTEIN TEHA"/>
    <property type="match status" value="1"/>
</dbReference>
<dbReference type="Gene3D" id="1.50.10.150">
    <property type="entry name" value="Voltage-dependent anion channel"/>
    <property type="match status" value="1"/>
</dbReference>
<dbReference type="eggNOG" id="COG1275">
    <property type="taxonomic scope" value="Bacteria"/>
</dbReference>
<organism evidence="6 7">
    <name type="scientific">Rhodovulum sulfidophilum</name>
    <name type="common">Rhodobacter sulfidophilus</name>
    <dbReference type="NCBI Taxonomy" id="35806"/>
    <lineage>
        <taxon>Bacteria</taxon>
        <taxon>Pseudomonadati</taxon>
        <taxon>Pseudomonadota</taxon>
        <taxon>Alphaproteobacteria</taxon>
        <taxon>Rhodobacterales</taxon>
        <taxon>Paracoccaceae</taxon>
        <taxon>Rhodovulum</taxon>
    </lineage>
</organism>
<dbReference type="Pfam" id="PF03595">
    <property type="entry name" value="SLAC1"/>
    <property type="match status" value="1"/>
</dbReference>
<comment type="subcellular location">
    <subcellularLocation>
        <location evidence="1">Membrane</location>
        <topology evidence="1">Multi-pass membrane protein</topology>
    </subcellularLocation>
</comment>
<dbReference type="CDD" id="cd09322">
    <property type="entry name" value="TDT_TehA_like"/>
    <property type="match status" value="1"/>
</dbReference>
<reference evidence="6 7" key="1">
    <citation type="submission" date="2015-02" db="EMBL/GenBank/DDBJ databases">
        <title>Genome sequene of Rhodovulum sulfidophilum DSM 2351.</title>
        <authorList>
            <person name="Nagao N."/>
        </authorList>
    </citation>
    <scope>NUCLEOTIDE SEQUENCE [LARGE SCALE GENOMIC DNA]</scope>
    <source>
        <strain evidence="6 7">DSM 2351</strain>
    </source>
</reference>
<evidence type="ECO:0000256" key="5">
    <source>
        <dbReference type="SAM" id="Phobius"/>
    </source>
</evidence>
<name>A0A0D6B1K7_RHOSU</name>
<dbReference type="PATRIC" id="fig|35806.4.peg.1961"/>
<dbReference type="KEGG" id="rsu:NHU_01903"/>
<keyword evidence="4 5" id="KW-0472">Membrane</keyword>
<evidence type="ECO:0000256" key="3">
    <source>
        <dbReference type="ARBA" id="ARBA00022989"/>
    </source>
</evidence>
<feature type="transmembrane region" description="Helical" evidence="5">
    <location>
        <begin position="287"/>
        <end position="307"/>
    </location>
</feature>
<dbReference type="Proteomes" id="UP000064912">
    <property type="component" value="Chromosome"/>
</dbReference>
<sequence>MFAPRPRFGSQTPPAIFPPVLGALGLGLAWRRAADPFGMPSAAGDLILGAITMLFLFMTFGYGLKLWRRPKVVAEDLRVLPGRAGLSAAVLSVYLLAAALVPLIPALAEILLWAGLLLHTGLVGLLLWLFATGPAEQRRVTPVWHLHFVGFILACLSAVPLGHTGLATVFLYATTGVALGIWAASLVQMLRQRLPAPLRPLLAIHLAPACLIGTVAASLGLMPLALAAAAVAVALLAALLVSARWLLAAGVSPLWGALSFPMAAFSSLMLALAAALEGQAPGEAFRIAGGIALVAATLAIPPILVFVMQLWAKGRLAAQTNAARA</sequence>
<feature type="transmembrane region" description="Helical" evidence="5">
    <location>
        <begin position="42"/>
        <end position="64"/>
    </location>
</feature>
<accession>A0A0D6B1K7</accession>
<dbReference type="AlphaFoldDB" id="A0A0D6B1K7"/>
<evidence type="ECO:0000313" key="7">
    <source>
        <dbReference type="Proteomes" id="UP000064912"/>
    </source>
</evidence>
<keyword evidence="3 5" id="KW-1133">Transmembrane helix</keyword>
<feature type="transmembrane region" description="Helical" evidence="5">
    <location>
        <begin position="143"/>
        <end position="163"/>
    </location>
</feature>
<evidence type="ECO:0000256" key="4">
    <source>
        <dbReference type="ARBA" id="ARBA00023136"/>
    </source>
</evidence>
<dbReference type="EMBL" id="AP014800">
    <property type="protein sequence ID" value="BAQ69058.1"/>
    <property type="molecule type" value="Genomic_DNA"/>
</dbReference>
<keyword evidence="2 5" id="KW-0812">Transmembrane</keyword>
<evidence type="ECO:0000256" key="1">
    <source>
        <dbReference type="ARBA" id="ARBA00004141"/>
    </source>
</evidence>
<feature type="transmembrane region" description="Helical" evidence="5">
    <location>
        <begin position="169"/>
        <end position="190"/>
    </location>
</feature>
<proteinExistence type="predicted"/>
<dbReference type="GO" id="GO:0046583">
    <property type="term" value="F:monoatomic cation efflux transmembrane transporter activity"/>
    <property type="evidence" value="ECO:0007669"/>
    <property type="project" value="TreeGrafter"/>
</dbReference>
<dbReference type="InterPro" id="IPR004695">
    <property type="entry name" value="SLAC1/Mae1/Ssu1/TehA"/>
</dbReference>
<dbReference type="InterPro" id="IPR052951">
    <property type="entry name" value="Tellurite_res_ion_channel"/>
</dbReference>
<feature type="transmembrane region" description="Helical" evidence="5">
    <location>
        <begin position="110"/>
        <end position="131"/>
    </location>
</feature>
<feature type="transmembrane region" description="Helical" evidence="5">
    <location>
        <begin position="84"/>
        <end position="104"/>
    </location>
</feature>
<feature type="transmembrane region" description="Helical" evidence="5">
    <location>
        <begin position="254"/>
        <end position="275"/>
    </location>
</feature>
<dbReference type="InterPro" id="IPR038665">
    <property type="entry name" value="Voltage-dep_anion_channel_sf"/>
</dbReference>